<dbReference type="Pfam" id="PF14833">
    <property type="entry name" value="NAD_binding_11"/>
    <property type="match status" value="1"/>
</dbReference>
<dbReference type="Proteomes" id="UP001336020">
    <property type="component" value="Unassembled WGS sequence"/>
</dbReference>
<dbReference type="PANTHER" id="PTHR22981">
    <property type="entry name" value="3-HYDROXYISOBUTYRATE DEHYDROGENASE-RELATED"/>
    <property type="match status" value="1"/>
</dbReference>
<comment type="similarity">
    <text evidence="1">Belongs to the HIBADH-related family.</text>
</comment>
<dbReference type="EMBL" id="JAUTXY010000002">
    <property type="protein sequence ID" value="MEE2056889.1"/>
    <property type="molecule type" value="Genomic_DNA"/>
</dbReference>
<dbReference type="InterPro" id="IPR015815">
    <property type="entry name" value="HIBADH-related"/>
</dbReference>
<dbReference type="InterPro" id="IPR006115">
    <property type="entry name" value="6PGDH_NADP-bd"/>
</dbReference>
<dbReference type="PIRSF" id="PIRSF000103">
    <property type="entry name" value="HIBADH"/>
    <property type="match status" value="1"/>
</dbReference>
<dbReference type="GO" id="GO:0016491">
    <property type="term" value="F:oxidoreductase activity"/>
    <property type="evidence" value="ECO:0007669"/>
    <property type="project" value="UniProtKB-KW"/>
</dbReference>
<keyword evidence="2 6" id="KW-0560">Oxidoreductase</keyword>
<evidence type="ECO:0000313" key="6">
    <source>
        <dbReference type="EMBL" id="MEE2056889.1"/>
    </source>
</evidence>
<proteinExistence type="inferred from homology"/>
<dbReference type="Gene3D" id="1.10.1040.10">
    <property type="entry name" value="N-(1-d-carboxylethyl)-l-norvaline Dehydrogenase, domain 2"/>
    <property type="match status" value="1"/>
</dbReference>
<dbReference type="Gene3D" id="3.40.50.720">
    <property type="entry name" value="NAD(P)-binding Rossmann-like Domain"/>
    <property type="match status" value="1"/>
</dbReference>
<dbReference type="InterPro" id="IPR008927">
    <property type="entry name" value="6-PGluconate_DH-like_C_sf"/>
</dbReference>
<dbReference type="Pfam" id="PF03446">
    <property type="entry name" value="NAD_binding_2"/>
    <property type="match status" value="1"/>
</dbReference>
<dbReference type="InterPro" id="IPR029154">
    <property type="entry name" value="HIBADH-like_NADP-bd"/>
</dbReference>
<dbReference type="InterPro" id="IPR036291">
    <property type="entry name" value="NAD(P)-bd_dom_sf"/>
</dbReference>
<protein>
    <submittedName>
        <fullName evidence="6">NAD(P)-dependent oxidoreductase</fullName>
        <ecNumber evidence="6">1.1.-.-</ecNumber>
    </submittedName>
</protein>
<dbReference type="EC" id="1.1.-.-" evidence="6"/>
<reference evidence="6 7" key="1">
    <citation type="submission" date="2023-07" db="EMBL/GenBank/DDBJ databases">
        <authorList>
            <person name="Girao M."/>
            <person name="Carvalho M.F."/>
        </authorList>
    </citation>
    <scope>NUCLEOTIDE SEQUENCE [LARGE SCALE GENOMIC DNA]</scope>
    <source>
        <strain evidence="6 7">YIM65754</strain>
    </source>
</reference>
<comment type="caution">
    <text evidence="6">The sequence shown here is derived from an EMBL/GenBank/DDBJ whole genome shotgun (WGS) entry which is preliminary data.</text>
</comment>
<keyword evidence="7" id="KW-1185">Reference proteome</keyword>
<feature type="domain" description="6-phosphogluconate dehydrogenase NADP-binding" evidence="4">
    <location>
        <begin position="19"/>
        <end position="179"/>
    </location>
</feature>
<evidence type="ECO:0000256" key="2">
    <source>
        <dbReference type="ARBA" id="ARBA00023002"/>
    </source>
</evidence>
<dbReference type="RefSeq" id="WP_330132160.1">
    <property type="nucleotide sequence ID" value="NZ_JAUTXY010000002.1"/>
</dbReference>
<evidence type="ECO:0000259" key="5">
    <source>
        <dbReference type="Pfam" id="PF14833"/>
    </source>
</evidence>
<sequence length="317" mass="32660">MTAGPETPTVKIVPLPGKTVGHIGLGAMGRPIAQNFVAGGQPTVVFDADPTSQERFLDDHSGIRGAASLADFADCEVVVLVLPTSDIVDAVVLSDEGLLTHLRPGSTIIDMGSSIPTRTQALAEAAAAKGISVVDAPVSGGVARARQAALAVMVGGDAAAVDSVVPLLKATGSDIIHVGPVGSGHAAKALNNLMAANNVLIAAEALLVGRKFGIDPATLLSVLNASSGRNQATETKFEKFVLSRSFDSGFAARLMRKDIGIALDLAHDQEISPLLGETVGRLWNAAVDELDPAADQTDVVRYLEELHHVSLEDPAGH</sequence>
<name>A0ABU7L5S2_9NOCA</name>
<keyword evidence="3" id="KW-0520">NAD</keyword>
<dbReference type="SUPFAM" id="SSF51735">
    <property type="entry name" value="NAD(P)-binding Rossmann-fold domains"/>
    <property type="match status" value="1"/>
</dbReference>
<feature type="domain" description="3-hydroxyisobutyrate dehydrogenase-like NAD-binding" evidence="5">
    <location>
        <begin position="182"/>
        <end position="303"/>
    </location>
</feature>
<dbReference type="SUPFAM" id="SSF48179">
    <property type="entry name" value="6-phosphogluconate dehydrogenase C-terminal domain-like"/>
    <property type="match status" value="1"/>
</dbReference>
<evidence type="ECO:0000259" key="4">
    <source>
        <dbReference type="Pfam" id="PF03446"/>
    </source>
</evidence>
<dbReference type="InterPro" id="IPR013328">
    <property type="entry name" value="6PGD_dom2"/>
</dbReference>
<gene>
    <name evidence="6" type="ORF">Q7514_05030</name>
</gene>
<evidence type="ECO:0000256" key="3">
    <source>
        <dbReference type="ARBA" id="ARBA00023027"/>
    </source>
</evidence>
<evidence type="ECO:0000313" key="7">
    <source>
        <dbReference type="Proteomes" id="UP001336020"/>
    </source>
</evidence>
<organism evidence="6 7">
    <name type="scientific">Rhodococcus artemisiae</name>
    <dbReference type="NCBI Taxonomy" id="714159"/>
    <lineage>
        <taxon>Bacteria</taxon>
        <taxon>Bacillati</taxon>
        <taxon>Actinomycetota</taxon>
        <taxon>Actinomycetes</taxon>
        <taxon>Mycobacteriales</taxon>
        <taxon>Nocardiaceae</taxon>
        <taxon>Rhodococcus</taxon>
    </lineage>
</organism>
<accession>A0ABU7L5S2</accession>
<dbReference type="PANTHER" id="PTHR22981:SF7">
    <property type="entry name" value="3-HYDROXYISOBUTYRATE DEHYDROGENASE, MITOCHONDRIAL"/>
    <property type="match status" value="1"/>
</dbReference>
<evidence type="ECO:0000256" key="1">
    <source>
        <dbReference type="ARBA" id="ARBA00009080"/>
    </source>
</evidence>